<protein>
    <submittedName>
        <fullName evidence="12">Succinyl-ligase</fullName>
    </submittedName>
</protein>
<reference evidence="12 13" key="1">
    <citation type="submission" date="2019-01" db="EMBL/GenBank/DDBJ databases">
        <authorList>
            <person name="Alioto T."/>
            <person name="Alioto T."/>
        </authorList>
    </citation>
    <scope>NUCLEOTIDE SEQUENCE [LARGE SCALE GENOMIC DNA]</scope>
</reference>
<evidence type="ECO:0000256" key="9">
    <source>
        <dbReference type="SAM" id="MobiDB-lite"/>
    </source>
</evidence>
<dbReference type="InterPro" id="IPR013650">
    <property type="entry name" value="ATP-grasp_succ-CoA_synth-type"/>
</dbReference>
<dbReference type="GO" id="GO:0004775">
    <property type="term" value="F:succinate-CoA ligase (ADP-forming) activity"/>
    <property type="evidence" value="ECO:0007669"/>
    <property type="project" value="TreeGrafter"/>
</dbReference>
<gene>
    <name evidence="12" type="ORF">LYPA_23C000026</name>
</gene>
<dbReference type="GO" id="GO:0006104">
    <property type="term" value="P:succinyl-CoA metabolic process"/>
    <property type="evidence" value="ECO:0007669"/>
    <property type="project" value="TreeGrafter"/>
</dbReference>
<dbReference type="InterPro" id="IPR016102">
    <property type="entry name" value="Succinyl-CoA_synth-like"/>
</dbReference>
<evidence type="ECO:0000256" key="2">
    <source>
        <dbReference type="ARBA" id="ARBA00005064"/>
    </source>
</evidence>
<keyword evidence="13" id="KW-1185">Reference proteome</keyword>
<keyword evidence="3" id="KW-0816">Tricarboxylic acid cycle</keyword>
<dbReference type="SUPFAM" id="SSF56059">
    <property type="entry name" value="Glutathione synthetase ATP-binding domain-like"/>
    <property type="match status" value="1"/>
</dbReference>
<comment type="pathway">
    <text evidence="2">Carbohydrate metabolism; tricarboxylic acid cycle; succinate from succinyl-CoA (ligase route): step 1/1.</text>
</comment>
<feature type="region of interest" description="Disordered" evidence="9">
    <location>
        <begin position="1"/>
        <end position="21"/>
    </location>
</feature>
<dbReference type="Gene3D" id="3.40.50.261">
    <property type="entry name" value="Succinyl-CoA synthetase domains"/>
    <property type="match status" value="1"/>
</dbReference>
<evidence type="ECO:0000256" key="3">
    <source>
        <dbReference type="ARBA" id="ARBA00022532"/>
    </source>
</evidence>
<dbReference type="PANTHER" id="PTHR11815:SF1">
    <property type="entry name" value="SUCCINATE--COA LIGASE [ADP-FORMING] SUBUNIT BETA, MITOCHONDRIAL"/>
    <property type="match status" value="1"/>
</dbReference>
<feature type="domain" description="ATP-grasp fold succinyl-CoA synthetase-type" evidence="11">
    <location>
        <begin position="1"/>
        <end position="89"/>
    </location>
</feature>
<evidence type="ECO:0000256" key="4">
    <source>
        <dbReference type="ARBA" id="ARBA00022598"/>
    </source>
</evidence>
<dbReference type="GO" id="GO:0046872">
    <property type="term" value="F:metal ion binding"/>
    <property type="evidence" value="ECO:0007669"/>
    <property type="project" value="UniProtKB-KW"/>
</dbReference>
<keyword evidence="6" id="KW-0547">Nucleotide-binding</keyword>
<comment type="cofactor">
    <cofactor evidence="1">
        <name>Mg(2+)</name>
        <dbReference type="ChEBI" id="CHEBI:18420"/>
    </cofactor>
</comment>
<dbReference type="Gene3D" id="3.30.470.20">
    <property type="entry name" value="ATP-grasp fold, B domain"/>
    <property type="match status" value="1"/>
</dbReference>
<dbReference type="GO" id="GO:0005524">
    <property type="term" value="F:ATP binding"/>
    <property type="evidence" value="ECO:0007669"/>
    <property type="project" value="UniProtKB-KW"/>
</dbReference>
<dbReference type="FunFam" id="3.30.470.20:FF:000002">
    <property type="entry name" value="Succinate--CoA ligase [ADP-forming] subunit beta"/>
    <property type="match status" value="1"/>
</dbReference>
<sequence>MERSFQGPVLTGSSQGGVNTDDVATETKATVEEPIDNLEGIKKERAVWPKQKMGFPPNIVNSVAENVIKLYNPFRKYDATTEEINPMVEDSDGVVLCMDAKINFDSNSAYLQTKIFDLLNETQENQRDRDSLRWISTTLAQGWNKTSWRTPENLLDVGGDATVHQVTEAFELITSDKQVLAILVSIFGGIIRHDVIAQRIVIAVHDLEIKISIVVQLQCRRVDDAKALITDNGLKILACDDLDEAAKMVVKFSEIGTLTKQAQEDVKF</sequence>
<dbReference type="AlphaFoldDB" id="A0A485N8A3"/>
<dbReference type="UniPathway" id="UPA00223">
    <property type="reaction ID" value="UER00999"/>
</dbReference>
<dbReference type="GO" id="GO:0006099">
    <property type="term" value="P:tricarboxylic acid cycle"/>
    <property type="evidence" value="ECO:0007669"/>
    <property type="project" value="UniProtKB-UniPathway"/>
</dbReference>
<proteinExistence type="predicted"/>
<accession>A0A485N8A3</accession>
<keyword evidence="8" id="KW-0460">Magnesium</keyword>
<dbReference type="Pfam" id="PF08442">
    <property type="entry name" value="ATP-grasp_2"/>
    <property type="match status" value="1"/>
</dbReference>
<evidence type="ECO:0000256" key="7">
    <source>
        <dbReference type="ARBA" id="ARBA00022840"/>
    </source>
</evidence>
<dbReference type="PANTHER" id="PTHR11815">
    <property type="entry name" value="SUCCINYL-COA SYNTHETASE BETA CHAIN"/>
    <property type="match status" value="1"/>
</dbReference>
<keyword evidence="4 12" id="KW-0436">Ligase</keyword>
<dbReference type="Pfam" id="PF00549">
    <property type="entry name" value="Ligase_CoA"/>
    <property type="match status" value="1"/>
</dbReference>
<evidence type="ECO:0000313" key="13">
    <source>
        <dbReference type="Proteomes" id="UP000386466"/>
    </source>
</evidence>
<dbReference type="InterPro" id="IPR005811">
    <property type="entry name" value="SUCC_ACL_C"/>
</dbReference>
<keyword evidence="5" id="KW-0479">Metal-binding</keyword>
<name>A0A485N8A3_LYNPA</name>
<evidence type="ECO:0000256" key="5">
    <source>
        <dbReference type="ARBA" id="ARBA00022723"/>
    </source>
</evidence>
<evidence type="ECO:0000259" key="10">
    <source>
        <dbReference type="Pfam" id="PF00549"/>
    </source>
</evidence>
<dbReference type="GO" id="GO:0005739">
    <property type="term" value="C:mitochondrion"/>
    <property type="evidence" value="ECO:0007669"/>
    <property type="project" value="TreeGrafter"/>
</dbReference>
<evidence type="ECO:0000256" key="6">
    <source>
        <dbReference type="ARBA" id="ARBA00022741"/>
    </source>
</evidence>
<keyword evidence="7" id="KW-0067">ATP-binding</keyword>
<evidence type="ECO:0000256" key="1">
    <source>
        <dbReference type="ARBA" id="ARBA00001946"/>
    </source>
</evidence>
<evidence type="ECO:0000256" key="8">
    <source>
        <dbReference type="ARBA" id="ARBA00022842"/>
    </source>
</evidence>
<organism evidence="12 13">
    <name type="scientific">Lynx pardinus</name>
    <name type="common">Iberian lynx</name>
    <name type="synonym">Felis pardina</name>
    <dbReference type="NCBI Taxonomy" id="191816"/>
    <lineage>
        <taxon>Eukaryota</taxon>
        <taxon>Metazoa</taxon>
        <taxon>Chordata</taxon>
        <taxon>Craniata</taxon>
        <taxon>Vertebrata</taxon>
        <taxon>Euteleostomi</taxon>
        <taxon>Mammalia</taxon>
        <taxon>Eutheria</taxon>
        <taxon>Laurasiatheria</taxon>
        <taxon>Carnivora</taxon>
        <taxon>Feliformia</taxon>
        <taxon>Felidae</taxon>
        <taxon>Felinae</taxon>
        <taxon>Lynx</taxon>
    </lineage>
</organism>
<evidence type="ECO:0000313" key="12">
    <source>
        <dbReference type="EMBL" id="VFV29741.1"/>
    </source>
</evidence>
<dbReference type="EMBL" id="CAAGRJ010013199">
    <property type="protein sequence ID" value="VFV29741.1"/>
    <property type="molecule type" value="Genomic_DNA"/>
</dbReference>
<feature type="domain" description="ATP-citrate synthase/succinyl-CoA ligase C-terminal" evidence="10">
    <location>
        <begin position="149"/>
        <end position="250"/>
    </location>
</feature>
<dbReference type="SUPFAM" id="SSF52210">
    <property type="entry name" value="Succinyl-CoA synthetase domains"/>
    <property type="match status" value="1"/>
</dbReference>
<dbReference type="Proteomes" id="UP000386466">
    <property type="component" value="Unassembled WGS sequence"/>
</dbReference>
<evidence type="ECO:0000259" key="11">
    <source>
        <dbReference type="Pfam" id="PF08442"/>
    </source>
</evidence>
<dbReference type="GO" id="GO:0042709">
    <property type="term" value="C:succinate-CoA ligase complex"/>
    <property type="evidence" value="ECO:0007669"/>
    <property type="project" value="TreeGrafter"/>
</dbReference>